<evidence type="ECO:0000313" key="3">
    <source>
        <dbReference type="Proteomes" id="UP000294854"/>
    </source>
</evidence>
<reference evidence="2 3" key="1">
    <citation type="journal article" date="2019" name="Appl. Microbiol. Biotechnol.">
        <title>Uncovering carbohydrate metabolism through a genotype-phenotype association study of 56 lactic acid bacteria genomes.</title>
        <authorList>
            <person name="Buron-Moles G."/>
            <person name="Chailyan A."/>
            <person name="Dolejs I."/>
            <person name="Forster J."/>
            <person name="Miks M.H."/>
        </authorList>
    </citation>
    <scope>NUCLEOTIDE SEQUENCE [LARGE SCALE GENOMIC DNA]</scope>
    <source>
        <strain evidence="2 3">ATCC 49373</strain>
    </source>
</reference>
<accession>A0A4R5NQ02</accession>
<dbReference type="AlphaFoldDB" id="A0A4R5NQ02"/>
<keyword evidence="1" id="KW-0472">Membrane</keyword>
<dbReference type="Proteomes" id="UP000294854">
    <property type="component" value="Unassembled WGS sequence"/>
</dbReference>
<sequence>MSFKIMTTEHQYKFKENELIIFMDNTNTNVVSIGEILLTLRKHIKLILGTTVVVTLVAAIVTIFFWM</sequence>
<organism evidence="2 3">
    <name type="scientific">Secundilactobacillus malefermentans</name>
    <dbReference type="NCBI Taxonomy" id="176292"/>
    <lineage>
        <taxon>Bacteria</taxon>
        <taxon>Bacillati</taxon>
        <taxon>Bacillota</taxon>
        <taxon>Bacilli</taxon>
        <taxon>Lactobacillales</taxon>
        <taxon>Lactobacillaceae</taxon>
        <taxon>Secundilactobacillus</taxon>
    </lineage>
</organism>
<keyword evidence="1" id="KW-1133">Transmembrane helix</keyword>
<gene>
    <name evidence="2" type="ORF">C5L31_002020</name>
</gene>
<comment type="caution">
    <text evidence="2">The sequence shown here is derived from an EMBL/GenBank/DDBJ whole genome shotgun (WGS) entry which is preliminary data.</text>
</comment>
<proteinExistence type="predicted"/>
<keyword evidence="3" id="KW-1185">Reference proteome</keyword>
<protein>
    <submittedName>
        <fullName evidence="2">Uncharacterized protein</fullName>
    </submittedName>
</protein>
<evidence type="ECO:0000256" key="1">
    <source>
        <dbReference type="SAM" id="Phobius"/>
    </source>
</evidence>
<name>A0A4R5NQ02_9LACO</name>
<feature type="transmembrane region" description="Helical" evidence="1">
    <location>
        <begin position="46"/>
        <end position="66"/>
    </location>
</feature>
<evidence type="ECO:0000313" key="2">
    <source>
        <dbReference type="EMBL" id="TDG78744.1"/>
    </source>
</evidence>
<dbReference type="EMBL" id="PUFO01000032">
    <property type="protein sequence ID" value="TDG78744.1"/>
    <property type="molecule type" value="Genomic_DNA"/>
</dbReference>
<keyword evidence="1" id="KW-0812">Transmembrane</keyword>